<dbReference type="InterPro" id="IPR008271">
    <property type="entry name" value="Ser/Thr_kinase_AS"/>
</dbReference>
<dbReference type="Proteomes" id="UP001642483">
    <property type="component" value="Unassembled WGS sequence"/>
</dbReference>
<comment type="caution">
    <text evidence="4">The sequence shown here is derived from an EMBL/GenBank/DDBJ whole genome shotgun (WGS) entry which is preliminary data.</text>
</comment>
<proteinExistence type="predicted"/>
<dbReference type="SMART" id="SM00220">
    <property type="entry name" value="S_TKc"/>
    <property type="match status" value="1"/>
</dbReference>
<evidence type="ECO:0000313" key="4">
    <source>
        <dbReference type="EMBL" id="CAK8681809.1"/>
    </source>
</evidence>
<protein>
    <recommendedName>
        <fullName evidence="1">non-specific serine/threonine protein kinase</fullName>
        <ecNumber evidence="1">2.7.11.1</ecNumber>
    </recommendedName>
</protein>
<dbReference type="PANTHER" id="PTHR11909">
    <property type="entry name" value="CASEIN KINASE-RELATED"/>
    <property type="match status" value="1"/>
</dbReference>
<keyword evidence="5" id="KW-1185">Reference proteome</keyword>
<dbReference type="EC" id="2.7.11.1" evidence="1"/>
<reference evidence="4 5" key="1">
    <citation type="submission" date="2024-02" db="EMBL/GenBank/DDBJ databases">
        <authorList>
            <person name="Daric V."/>
            <person name="Darras S."/>
        </authorList>
    </citation>
    <scope>NUCLEOTIDE SEQUENCE [LARGE SCALE GENOMIC DNA]</scope>
</reference>
<organism evidence="4 5">
    <name type="scientific">Clavelina lepadiformis</name>
    <name type="common">Light-bulb sea squirt</name>
    <name type="synonym">Ascidia lepadiformis</name>
    <dbReference type="NCBI Taxonomy" id="159417"/>
    <lineage>
        <taxon>Eukaryota</taxon>
        <taxon>Metazoa</taxon>
        <taxon>Chordata</taxon>
        <taxon>Tunicata</taxon>
        <taxon>Ascidiacea</taxon>
        <taxon>Aplousobranchia</taxon>
        <taxon>Clavelinidae</taxon>
        <taxon>Clavelina</taxon>
    </lineage>
</organism>
<feature type="compositionally biased region" description="Basic and acidic residues" evidence="2">
    <location>
        <begin position="384"/>
        <end position="400"/>
    </location>
</feature>
<accession>A0ABP0FTS0</accession>
<dbReference type="PROSITE" id="PS50011">
    <property type="entry name" value="PROTEIN_KINASE_DOM"/>
    <property type="match status" value="1"/>
</dbReference>
<name>A0ABP0FTS0_CLALP</name>
<dbReference type="EMBL" id="CAWYQH010000090">
    <property type="protein sequence ID" value="CAK8681809.1"/>
    <property type="molecule type" value="Genomic_DNA"/>
</dbReference>
<dbReference type="InterPro" id="IPR050235">
    <property type="entry name" value="CK1_Ser-Thr_kinase"/>
</dbReference>
<dbReference type="Pfam" id="PF00069">
    <property type="entry name" value="Pkinase"/>
    <property type="match status" value="1"/>
</dbReference>
<feature type="region of interest" description="Disordered" evidence="2">
    <location>
        <begin position="350"/>
        <end position="400"/>
    </location>
</feature>
<dbReference type="InterPro" id="IPR000719">
    <property type="entry name" value="Prot_kinase_dom"/>
</dbReference>
<sequence>MPAKGKGKPKKNQHQLCKLLPPGEVLTDLQKKTWNVQHLIRSNGYGLIYLADKVSEYSEKDNAPYVIKVRPHENGPLFCEISFYQRAARSDQIETWKKRTKVPFLGVPSYIAHGLHERNKEKLRFLVMPRFGSDLHNLWLKAGKKFKRETVAKIAIMMLDALHYMHEKEYVHADIKGANILCGYTNSNKLYLVNYSSAYRYMVDNSHKKYMTDPKNAHNGTIEYTSTDAHEGANPSRRGDMEILGFFLVHLLCGRLPWEDKLSDCAYVRDAKINALDDVKKFVRDTCKNGNLSEIVEFLQFVVGLDYYEEPDYKKLQNIFKTTLKSMGISLSSPLDFSVVDEDIELPTTKKSRRAESVTKTVSTEEKRTQRVMRTSEESTSSSSDEKDDRRCHHSNDEFF</sequence>
<dbReference type="SUPFAM" id="SSF56112">
    <property type="entry name" value="Protein kinase-like (PK-like)"/>
    <property type="match status" value="1"/>
</dbReference>
<dbReference type="InterPro" id="IPR011009">
    <property type="entry name" value="Kinase-like_dom_sf"/>
</dbReference>
<feature type="domain" description="Protein kinase" evidence="3">
    <location>
        <begin position="34"/>
        <end position="324"/>
    </location>
</feature>
<dbReference type="Gene3D" id="1.10.510.10">
    <property type="entry name" value="Transferase(Phosphotransferase) domain 1"/>
    <property type="match status" value="1"/>
</dbReference>
<dbReference type="PROSITE" id="PS00108">
    <property type="entry name" value="PROTEIN_KINASE_ST"/>
    <property type="match status" value="1"/>
</dbReference>
<evidence type="ECO:0000256" key="1">
    <source>
        <dbReference type="ARBA" id="ARBA00012513"/>
    </source>
</evidence>
<evidence type="ECO:0000259" key="3">
    <source>
        <dbReference type="PROSITE" id="PS50011"/>
    </source>
</evidence>
<gene>
    <name evidence="4" type="ORF">CVLEPA_LOCUS12047</name>
</gene>
<feature type="compositionally biased region" description="Basic and acidic residues" evidence="2">
    <location>
        <begin position="363"/>
        <end position="377"/>
    </location>
</feature>
<evidence type="ECO:0000256" key="2">
    <source>
        <dbReference type="SAM" id="MobiDB-lite"/>
    </source>
</evidence>
<evidence type="ECO:0000313" key="5">
    <source>
        <dbReference type="Proteomes" id="UP001642483"/>
    </source>
</evidence>